<evidence type="ECO:0000313" key="2">
    <source>
        <dbReference type="EMBL" id="CAD5223555.1"/>
    </source>
</evidence>
<dbReference type="InterPro" id="IPR018244">
    <property type="entry name" value="Allrgn_V5/Tpx1_CS"/>
</dbReference>
<feature type="domain" description="SCP" evidence="1">
    <location>
        <begin position="17"/>
        <end position="177"/>
    </location>
</feature>
<dbReference type="PRINTS" id="PR00838">
    <property type="entry name" value="V5ALLERGEN"/>
</dbReference>
<dbReference type="PRINTS" id="PR00837">
    <property type="entry name" value="V5TPXLIKE"/>
</dbReference>
<dbReference type="SMART" id="SM00198">
    <property type="entry name" value="SCP"/>
    <property type="match status" value="1"/>
</dbReference>
<gene>
    <name evidence="2" type="ORF">BOKJ2_LOCUS10325</name>
</gene>
<name>A0A811L377_9BILA</name>
<accession>A0A811L377</accession>
<dbReference type="PROSITE" id="PS01009">
    <property type="entry name" value="CRISP_1"/>
    <property type="match status" value="1"/>
</dbReference>
<evidence type="ECO:0000313" key="3">
    <source>
        <dbReference type="Proteomes" id="UP000614601"/>
    </source>
</evidence>
<dbReference type="CDD" id="cd05380">
    <property type="entry name" value="CAP_euk"/>
    <property type="match status" value="1"/>
</dbReference>
<dbReference type="EMBL" id="CAJFCW020000005">
    <property type="protein sequence ID" value="CAG9118198.1"/>
    <property type="molecule type" value="Genomic_DNA"/>
</dbReference>
<dbReference type="InterPro" id="IPR001283">
    <property type="entry name" value="CRISP-related"/>
</dbReference>
<proteinExistence type="predicted"/>
<dbReference type="SUPFAM" id="SSF55797">
    <property type="entry name" value="PR-1-like"/>
    <property type="match status" value="1"/>
</dbReference>
<dbReference type="PANTHER" id="PTHR10334">
    <property type="entry name" value="CYSTEINE-RICH SECRETORY PROTEIN-RELATED"/>
    <property type="match status" value="1"/>
</dbReference>
<dbReference type="Proteomes" id="UP000614601">
    <property type="component" value="Unassembled WGS sequence"/>
</dbReference>
<comment type="caution">
    <text evidence="2">The sequence shown here is derived from an EMBL/GenBank/DDBJ whole genome shotgun (WGS) entry which is preliminary data.</text>
</comment>
<sequence>MAMQGKVGTMASALTADEQSSVVGYHNDYKRTVAFGEQEAANGKLPAAADMLEYSYDTDVESAAQDWADSCNFSHNGYAGGQNLAVFGGSGMNNTALLQQSVQMWFNEVEDFDVNDVSDFEVDSSATTGHFTQVIWAKSSTLGCGVQQCATIENLSSDFDNGYIVVCNYQSAGNYLGQPVYTEGDACSKCPDGYICDNGLCSQSS</sequence>
<dbReference type="InterPro" id="IPR035940">
    <property type="entry name" value="CAP_sf"/>
</dbReference>
<dbReference type="InterPro" id="IPR002413">
    <property type="entry name" value="V5_allergen-like"/>
</dbReference>
<dbReference type="GO" id="GO:0005576">
    <property type="term" value="C:extracellular region"/>
    <property type="evidence" value="ECO:0007669"/>
    <property type="project" value="InterPro"/>
</dbReference>
<dbReference type="InterPro" id="IPR014044">
    <property type="entry name" value="CAP_dom"/>
</dbReference>
<reference evidence="2" key="1">
    <citation type="submission" date="2020-09" db="EMBL/GenBank/DDBJ databases">
        <authorList>
            <person name="Kikuchi T."/>
        </authorList>
    </citation>
    <scope>NUCLEOTIDE SEQUENCE</scope>
    <source>
        <strain evidence="2">SH1</strain>
    </source>
</reference>
<dbReference type="Pfam" id="PF00188">
    <property type="entry name" value="CAP"/>
    <property type="match status" value="1"/>
</dbReference>
<organism evidence="2 3">
    <name type="scientific">Bursaphelenchus okinawaensis</name>
    <dbReference type="NCBI Taxonomy" id="465554"/>
    <lineage>
        <taxon>Eukaryota</taxon>
        <taxon>Metazoa</taxon>
        <taxon>Ecdysozoa</taxon>
        <taxon>Nematoda</taxon>
        <taxon>Chromadorea</taxon>
        <taxon>Rhabditida</taxon>
        <taxon>Tylenchina</taxon>
        <taxon>Tylenchomorpha</taxon>
        <taxon>Aphelenchoidea</taxon>
        <taxon>Aphelenchoididae</taxon>
        <taxon>Bursaphelenchus</taxon>
    </lineage>
</organism>
<protein>
    <recommendedName>
        <fullName evidence="1">SCP domain-containing protein</fullName>
    </recommendedName>
</protein>
<evidence type="ECO:0000259" key="1">
    <source>
        <dbReference type="SMART" id="SM00198"/>
    </source>
</evidence>
<dbReference type="OrthoDB" id="5874910at2759"/>
<dbReference type="Gene3D" id="3.40.33.10">
    <property type="entry name" value="CAP"/>
    <property type="match status" value="1"/>
</dbReference>
<dbReference type="EMBL" id="CAJFDH010000005">
    <property type="protein sequence ID" value="CAD5223555.1"/>
    <property type="molecule type" value="Genomic_DNA"/>
</dbReference>
<keyword evidence="3" id="KW-1185">Reference proteome</keyword>
<dbReference type="Proteomes" id="UP000783686">
    <property type="component" value="Unassembled WGS sequence"/>
</dbReference>
<dbReference type="AlphaFoldDB" id="A0A811L377"/>